<accession>A0A9P0F8R2</accession>
<name>A0A9P0F8R2_BEMTA</name>
<evidence type="ECO:0000313" key="1">
    <source>
        <dbReference type="EMBL" id="CAH0392691.1"/>
    </source>
</evidence>
<keyword evidence="2" id="KW-1185">Reference proteome</keyword>
<gene>
    <name evidence="1" type="ORF">BEMITA_LOCUS11173</name>
</gene>
<evidence type="ECO:0000313" key="2">
    <source>
        <dbReference type="Proteomes" id="UP001152759"/>
    </source>
</evidence>
<dbReference type="AlphaFoldDB" id="A0A9P0F8R2"/>
<protein>
    <submittedName>
        <fullName evidence="1">Uncharacterized protein</fullName>
    </submittedName>
</protein>
<sequence length="249" mass="28695">MDSMMTETDDQISQYSTQPPTLEKFMHREKLDDLKCEVRELSREILHTGSKETTRVSLNPDQTVVLPERSVLLKKKTQIVNALRVELETDNSQDGPCINAQAFVGYTTQLGKDVQAIEQCLSSKTEEEERIKYRLERLEKTKKEMESFNKGLQGFLKDGLSDLERLEPLINQDFIKIKGIFNKYLKDISPSGNLQLILQELEQASNREGEDRYIEIDDENYASMMMLTKASLVVRHPRTAGKVRLCNFK</sequence>
<proteinExistence type="predicted"/>
<organism evidence="1 2">
    <name type="scientific">Bemisia tabaci</name>
    <name type="common">Sweetpotato whitefly</name>
    <name type="synonym">Aleurodes tabaci</name>
    <dbReference type="NCBI Taxonomy" id="7038"/>
    <lineage>
        <taxon>Eukaryota</taxon>
        <taxon>Metazoa</taxon>
        <taxon>Ecdysozoa</taxon>
        <taxon>Arthropoda</taxon>
        <taxon>Hexapoda</taxon>
        <taxon>Insecta</taxon>
        <taxon>Pterygota</taxon>
        <taxon>Neoptera</taxon>
        <taxon>Paraneoptera</taxon>
        <taxon>Hemiptera</taxon>
        <taxon>Sternorrhyncha</taxon>
        <taxon>Aleyrodoidea</taxon>
        <taxon>Aleyrodidae</taxon>
        <taxon>Aleyrodinae</taxon>
        <taxon>Bemisia</taxon>
    </lineage>
</organism>
<dbReference type="EMBL" id="OU963868">
    <property type="protein sequence ID" value="CAH0392691.1"/>
    <property type="molecule type" value="Genomic_DNA"/>
</dbReference>
<dbReference type="KEGG" id="btab:109036758"/>
<reference evidence="1" key="1">
    <citation type="submission" date="2021-12" db="EMBL/GenBank/DDBJ databases">
        <authorList>
            <person name="King R."/>
        </authorList>
    </citation>
    <scope>NUCLEOTIDE SEQUENCE</scope>
</reference>
<dbReference type="Proteomes" id="UP001152759">
    <property type="component" value="Chromosome 7"/>
</dbReference>